<dbReference type="PIRSF" id="PIRSF002190">
    <property type="entry name" value="Ribosomal_L18a"/>
    <property type="match status" value="1"/>
</dbReference>
<evidence type="ECO:0000256" key="3">
    <source>
        <dbReference type="ARBA" id="ARBA00023274"/>
    </source>
</evidence>
<evidence type="ECO:0000256" key="4">
    <source>
        <dbReference type="PIRNR" id="PIRNR002190"/>
    </source>
</evidence>
<evidence type="ECO:0000259" key="5">
    <source>
        <dbReference type="Pfam" id="PF01775"/>
    </source>
</evidence>
<dbReference type="EMBL" id="JAMWBK010000002">
    <property type="protein sequence ID" value="KAJ8907936.1"/>
    <property type="molecule type" value="Genomic_DNA"/>
</dbReference>
<dbReference type="GO" id="GO:0005840">
    <property type="term" value="C:ribosome"/>
    <property type="evidence" value="ECO:0007669"/>
    <property type="project" value="UniProtKB-KW"/>
</dbReference>
<feature type="domain" description="Large ribosomal subunit protein eL20" evidence="5">
    <location>
        <begin position="4"/>
        <end position="126"/>
    </location>
</feature>
<dbReference type="FunFam" id="3.10.20.10:FF:000001">
    <property type="entry name" value="60S ribosomal protein L18a"/>
    <property type="match status" value="1"/>
</dbReference>
<evidence type="ECO:0000256" key="2">
    <source>
        <dbReference type="ARBA" id="ARBA00022980"/>
    </source>
</evidence>
<proteinExistence type="inferred from homology"/>
<comment type="caution">
    <text evidence="6">The sequence shown here is derived from an EMBL/GenBank/DDBJ whole genome shotgun (WGS) entry which is preliminary data.</text>
</comment>
<dbReference type="GO" id="GO:0003735">
    <property type="term" value="F:structural constituent of ribosome"/>
    <property type="evidence" value="ECO:0007669"/>
    <property type="project" value="InterPro"/>
</dbReference>
<dbReference type="Gene3D" id="3.10.20.10">
    <property type="match status" value="2"/>
</dbReference>
<name>A0AAV8V224_9RHOD</name>
<keyword evidence="2 4" id="KW-0689">Ribosomal protein</keyword>
<sequence>MVWLKQYEVVGRKTPVGDEESQLMSMKIFAPNKVVAKSRYWYNIRKMKKVKKTTGDIISVKEVPEKKSASIKNFGVWVKYKSRSDTVNMYKEYRDVTMAGAVEQFYMEMSGRHRARWSAITILKVQRIASADCKRPKTLQMLDDKIKFPLPHRVPTPSSKQYRTTFKARRPNTICSVESTL</sequence>
<organism evidence="6 7">
    <name type="scientific">Rhodosorus marinus</name>
    <dbReference type="NCBI Taxonomy" id="101924"/>
    <lineage>
        <taxon>Eukaryota</taxon>
        <taxon>Rhodophyta</taxon>
        <taxon>Stylonematophyceae</taxon>
        <taxon>Stylonematales</taxon>
        <taxon>Stylonemataceae</taxon>
        <taxon>Rhodosorus</taxon>
    </lineage>
</organism>
<dbReference type="Pfam" id="PF01775">
    <property type="entry name" value="Ribosomal_L18A"/>
    <property type="match status" value="1"/>
</dbReference>
<reference evidence="6 7" key="1">
    <citation type="journal article" date="2023" name="Nat. Commun.">
        <title>Origin of minicircular mitochondrial genomes in red algae.</title>
        <authorList>
            <person name="Lee Y."/>
            <person name="Cho C.H."/>
            <person name="Lee Y.M."/>
            <person name="Park S.I."/>
            <person name="Yang J.H."/>
            <person name="West J.A."/>
            <person name="Bhattacharya D."/>
            <person name="Yoon H.S."/>
        </authorList>
    </citation>
    <scope>NUCLEOTIDE SEQUENCE [LARGE SCALE GENOMIC DNA]</scope>
    <source>
        <strain evidence="6 7">CCMP1338</strain>
        <tissue evidence="6">Whole cell</tissue>
    </source>
</reference>
<dbReference type="SUPFAM" id="SSF160374">
    <property type="entry name" value="RplX-like"/>
    <property type="match status" value="1"/>
</dbReference>
<dbReference type="GO" id="GO:0006412">
    <property type="term" value="P:translation"/>
    <property type="evidence" value="ECO:0007669"/>
    <property type="project" value="InterPro"/>
</dbReference>
<dbReference type="InterPro" id="IPR023573">
    <property type="entry name" value="Ribosomal_eL20_dom"/>
</dbReference>
<evidence type="ECO:0000313" key="7">
    <source>
        <dbReference type="Proteomes" id="UP001157974"/>
    </source>
</evidence>
<protein>
    <recommendedName>
        <fullName evidence="4">60S ribosomal protein L18a</fullName>
    </recommendedName>
</protein>
<comment type="similarity">
    <text evidence="1 4">Belongs to the eukaryotic ribosomal protein eL20 family.</text>
</comment>
<accession>A0AAV8V224</accession>
<dbReference type="HAMAP" id="MF_00273">
    <property type="entry name" value="Ribosomal_eL20"/>
    <property type="match status" value="1"/>
</dbReference>
<dbReference type="InterPro" id="IPR028877">
    <property type="entry name" value="Ribosomal_eL20"/>
</dbReference>
<dbReference type="GO" id="GO:1990904">
    <property type="term" value="C:ribonucleoprotein complex"/>
    <property type="evidence" value="ECO:0007669"/>
    <property type="project" value="UniProtKB-KW"/>
</dbReference>
<gene>
    <name evidence="6" type="ORF">NDN08_008039</name>
</gene>
<dbReference type="Proteomes" id="UP001157974">
    <property type="component" value="Unassembled WGS sequence"/>
</dbReference>
<dbReference type="PANTHER" id="PTHR10052">
    <property type="entry name" value="60S RIBOSOMAL PROTEIN L18A"/>
    <property type="match status" value="1"/>
</dbReference>
<keyword evidence="3 4" id="KW-0687">Ribonucleoprotein</keyword>
<evidence type="ECO:0000256" key="1">
    <source>
        <dbReference type="ARBA" id="ARBA00009362"/>
    </source>
</evidence>
<dbReference type="InterPro" id="IPR021138">
    <property type="entry name" value="Ribosomal_eL20_eukaryotes"/>
</dbReference>
<keyword evidence="7" id="KW-1185">Reference proteome</keyword>
<dbReference type="AlphaFoldDB" id="A0AAV8V224"/>
<evidence type="ECO:0000313" key="6">
    <source>
        <dbReference type="EMBL" id="KAJ8907936.1"/>
    </source>
</evidence>